<protein>
    <submittedName>
        <fullName evidence="3">Uncharacterized protein</fullName>
    </submittedName>
</protein>
<dbReference type="Proteomes" id="UP000250235">
    <property type="component" value="Unassembled WGS sequence"/>
</dbReference>
<evidence type="ECO:0000256" key="2">
    <source>
        <dbReference type="SAM" id="Phobius"/>
    </source>
</evidence>
<evidence type="ECO:0000313" key="4">
    <source>
        <dbReference type="Proteomes" id="UP000250235"/>
    </source>
</evidence>
<evidence type="ECO:0000256" key="1">
    <source>
        <dbReference type="SAM" id="MobiDB-lite"/>
    </source>
</evidence>
<accession>A0A2Z7DG80</accession>
<reference evidence="3 4" key="1">
    <citation type="journal article" date="2015" name="Proc. Natl. Acad. Sci. U.S.A.">
        <title>The resurrection genome of Boea hygrometrica: A blueprint for survival of dehydration.</title>
        <authorList>
            <person name="Xiao L."/>
            <person name="Yang G."/>
            <person name="Zhang L."/>
            <person name="Yang X."/>
            <person name="Zhao S."/>
            <person name="Ji Z."/>
            <person name="Zhou Q."/>
            <person name="Hu M."/>
            <person name="Wang Y."/>
            <person name="Chen M."/>
            <person name="Xu Y."/>
            <person name="Jin H."/>
            <person name="Xiao X."/>
            <person name="Hu G."/>
            <person name="Bao F."/>
            <person name="Hu Y."/>
            <person name="Wan P."/>
            <person name="Li L."/>
            <person name="Deng X."/>
            <person name="Kuang T."/>
            <person name="Xiang C."/>
            <person name="Zhu J.K."/>
            <person name="Oliver M.J."/>
            <person name="He Y."/>
        </authorList>
    </citation>
    <scope>NUCLEOTIDE SEQUENCE [LARGE SCALE GENOMIC DNA]</scope>
    <source>
        <strain evidence="4">cv. XS01</strain>
    </source>
</reference>
<keyword evidence="4" id="KW-1185">Reference proteome</keyword>
<organism evidence="3 4">
    <name type="scientific">Dorcoceras hygrometricum</name>
    <dbReference type="NCBI Taxonomy" id="472368"/>
    <lineage>
        <taxon>Eukaryota</taxon>
        <taxon>Viridiplantae</taxon>
        <taxon>Streptophyta</taxon>
        <taxon>Embryophyta</taxon>
        <taxon>Tracheophyta</taxon>
        <taxon>Spermatophyta</taxon>
        <taxon>Magnoliopsida</taxon>
        <taxon>eudicotyledons</taxon>
        <taxon>Gunneridae</taxon>
        <taxon>Pentapetalae</taxon>
        <taxon>asterids</taxon>
        <taxon>lamiids</taxon>
        <taxon>Lamiales</taxon>
        <taxon>Gesneriaceae</taxon>
        <taxon>Didymocarpoideae</taxon>
        <taxon>Trichosporeae</taxon>
        <taxon>Loxocarpinae</taxon>
        <taxon>Dorcoceras</taxon>
    </lineage>
</organism>
<evidence type="ECO:0000313" key="3">
    <source>
        <dbReference type="EMBL" id="KZV58074.1"/>
    </source>
</evidence>
<keyword evidence="2" id="KW-0472">Membrane</keyword>
<dbReference type="EMBL" id="KQ986876">
    <property type="protein sequence ID" value="KZV58074.1"/>
    <property type="molecule type" value="Genomic_DNA"/>
</dbReference>
<name>A0A2Z7DG80_9LAMI</name>
<proteinExistence type="predicted"/>
<feature type="transmembrane region" description="Helical" evidence="2">
    <location>
        <begin position="68"/>
        <end position="92"/>
    </location>
</feature>
<dbReference type="AlphaFoldDB" id="A0A2Z7DG80"/>
<keyword evidence="2" id="KW-1133">Transmembrane helix</keyword>
<keyword evidence="2" id="KW-0812">Transmembrane</keyword>
<sequence>MRRPNDCSHSWCHGSIERYRLDLGVVQSTGLRPWAAGIEHDGPLGSLDLMVQIEHDGPLGSLDLMVQVSLQMISFLLATPSHALGFMLRVFYAGMPPRRARDQQDDDAPPPPPPPHMTRYEMASMDMLAGNEDA</sequence>
<gene>
    <name evidence="3" type="ORF">F511_38676</name>
</gene>
<feature type="region of interest" description="Disordered" evidence="1">
    <location>
        <begin position="97"/>
        <end position="119"/>
    </location>
</feature>